<keyword evidence="1" id="KW-0175">Coiled coil</keyword>
<reference evidence="4" key="1">
    <citation type="submission" date="2023-03" db="EMBL/GenBank/DDBJ databases">
        <title>Massive genome expansion in bonnet fungi (Mycena s.s.) driven by repeated elements and novel gene families across ecological guilds.</title>
        <authorList>
            <consortium name="Lawrence Berkeley National Laboratory"/>
            <person name="Harder C.B."/>
            <person name="Miyauchi S."/>
            <person name="Viragh M."/>
            <person name="Kuo A."/>
            <person name="Thoen E."/>
            <person name="Andreopoulos B."/>
            <person name="Lu D."/>
            <person name="Skrede I."/>
            <person name="Drula E."/>
            <person name="Henrissat B."/>
            <person name="Morin E."/>
            <person name="Kohler A."/>
            <person name="Barry K."/>
            <person name="LaButti K."/>
            <person name="Morin E."/>
            <person name="Salamov A."/>
            <person name="Lipzen A."/>
            <person name="Mereny Z."/>
            <person name="Hegedus B."/>
            <person name="Baldrian P."/>
            <person name="Stursova M."/>
            <person name="Weitz H."/>
            <person name="Taylor A."/>
            <person name="Grigoriev I.V."/>
            <person name="Nagy L.G."/>
            <person name="Martin F."/>
            <person name="Kauserud H."/>
        </authorList>
    </citation>
    <scope>NUCLEOTIDE SEQUENCE</scope>
    <source>
        <strain evidence="4">9144</strain>
    </source>
</reference>
<feature type="region of interest" description="Disordered" evidence="2">
    <location>
        <begin position="1"/>
        <end position="22"/>
    </location>
</feature>
<evidence type="ECO:0000313" key="4">
    <source>
        <dbReference type="EMBL" id="KAJ7228914.1"/>
    </source>
</evidence>
<feature type="coiled-coil region" evidence="1">
    <location>
        <begin position="170"/>
        <end position="204"/>
    </location>
</feature>
<accession>A0AAD7E500</accession>
<dbReference type="EMBL" id="JARJCW010000002">
    <property type="protein sequence ID" value="KAJ7228914.1"/>
    <property type="molecule type" value="Genomic_DNA"/>
</dbReference>
<sequence>MDSQVADGHPPVPVSDTGAHDATLSSNRGSALGHLALLTSLLVPIAFLPYMIARRQLTSLRRRVDQVGATTALLKQHQSRTHVSVGGDSGTAFVEQMRQEISALRDQVHRKDSDRAKAQSDLTMDVININEELDKMRSDILSARDAAASDKHIWRQEMREAMEGELLGLRQETEASRADTQEHLRQLRGEKDALQSQLFKIADEVQSIKTGPRAVDSAELHKLLQEARQTRAIFGAIGSSLGDIATIIQRVEIELGHERSAGYDPVERLRVLALLMQEEPFEGETPRRGR</sequence>
<gene>
    <name evidence="4" type="ORF">GGX14DRAFT_415754</name>
</gene>
<keyword evidence="3" id="KW-1133">Transmembrane helix</keyword>
<evidence type="ECO:0000313" key="5">
    <source>
        <dbReference type="Proteomes" id="UP001219525"/>
    </source>
</evidence>
<organism evidence="4 5">
    <name type="scientific">Mycena pura</name>
    <dbReference type="NCBI Taxonomy" id="153505"/>
    <lineage>
        <taxon>Eukaryota</taxon>
        <taxon>Fungi</taxon>
        <taxon>Dikarya</taxon>
        <taxon>Basidiomycota</taxon>
        <taxon>Agaricomycotina</taxon>
        <taxon>Agaricomycetes</taxon>
        <taxon>Agaricomycetidae</taxon>
        <taxon>Agaricales</taxon>
        <taxon>Marasmiineae</taxon>
        <taxon>Mycenaceae</taxon>
        <taxon>Mycena</taxon>
    </lineage>
</organism>
<feature type="transmembrane region" description="Helical" evidence="3">
    <location>
        <begin position="31"/>
        <end position="53"/>
    </location>
</feature>
<keyword evidence="3" id="KW-0812">Transmembrane</keyword>
<keyword evidence="5" id="KW-1185">Reference proteome</keyword>
<dbReference type="AlphaFoldDB" id="A0AAD7E500"/>
<name>A0AAD7E500_9AGAR</name>
<protein>
    <submittedName>
        <fullName evidence="4">Uncharacterized protein</fullName>
    </submittedName>
</protein>
<proteinExistence type="predicted"/>
<keyword evidence="3" id="KW-0472">Membrane</keyword>
<evidence type="ECO:0000256" key="2">
    <source>
        <dbReference type="SAM" id="MobiDB-lite"/>
    </source>
</evidence>
<evidence type="ECO:0000256" key="3">
    <source>
        <dbReference type="SAM" id="Phobius"/>
    </source>
</evidence>
<dbReference type="Proteomes" id="UP001219525">
    <property type="component" value="Unassembled WGS sequence"/>
</dbReference>
<evidence type="ECO:0000256" key="1">
    <source>
        <dbReference type="SAM" id="Coils"/>
    </source>
</evidence>
<comment type="caution">
    <text evidence="4">The sequence shown here is derived from an EMBL/GenBank/DDBJ whole genome shotgun (WGS) entry which is preliminary data.</text>
</comment>